<organism evidence="1 2">
    <name type="scientific">Serpentinicella alkaliphila</name>
    <dbReference type="NCBI Taxonomy" id="1734049"/>
    <lineage>
        <taxon>Bacteria</taxon>
        <taxon>Bacillati</taxon>
        <taxon>Bacillota</taxon>
        <taxon>Clostridia</taxon>
        <taxon>Peptostreptococcales</taxon>
        <taxon>Natronincolaceae</taxon>
        <taxon>Serpentinicella</taxon>
    </lineage>
</organism>
<dbReference type="InterPro" id="IPR014942">
    <property type="entry name" value="AbiEii"/>
</dbReference>
<sequence length="122" mass="14435">MIFDDRTIGVWAYNIETVLAEKYETILRRGELSTRPRDFYDIYILAKTQDFDEEVFADAVKKTSANRGTTHILKDVEKRIASIGSSEDLKRQWKKYTRNYRYAEDIPYDYIIEALKRLALNV</sequence>
<keyword evidence="1" id="KW-0808">Transferase</keyword>
<dbReference type="EMBL" id="SLYC01000044">
    <property type="protein sequence ID" value="TCP97853.1"/>
    <property type="molecule type" value="Genomic_DNA"/>
</dbReference>
<dbReference type="AlphaFoldDB" id="A0A4V2T2K8"/>
<dbReference type="RefSeq" id="WP_279229909.1">
    <property type="nucleotide sequence ID" value="NZ_CP058648.1"/>
</dbReference>
<dbReference type="Proteomes" id="UP000295504">
    <property type="component" value="Unassembled WGS sequence"/>
</dbReference>
<dbReference type="GO" id="GO:0016740">
    <property type="term" value="F:transferase activity"/>
    <property type="evidence" value="ECO:0007669"/>
    <property type="project" value="UniProtKB-KW"/>
</dbReference>
<name>A0A4V2T2K8_9FIRM</name>
<evidence type="ECO:0000313" key="1">
    <source>
        <dbReference type="EMBL" id="TCP97853.1"/>
    </source>
</evidence>
<keyword evidence="2" id="KW-1185">Reference proteome</keyword>
<dbReference type="Pfam" id="PF08843">
    <property type="entry name" value="AbiEii"/>
    <property type="match status" value="1"/>
</dbReference>
<gene>
    <name evidence="1" type="ORF">EDD79_104412</name>
</gene>
<reference evidence="1 2" key="1">
    <citation type="submission" date="2019-03" db="EMBL/GenBank/DDBJ databases">
        <title>Genomic Encyclopedia of Type Strains, Phase IV (KMG-IV): sequencing the most valuable type-strain genomes for metagenomic binning, comparative biology and taxonomic classification.</title>
        <authorList>
            <person name="Goeker M."/>
        </authorList>
    </citation>
    <scope>NUCLEOTIDE SEQUENCE [LARGE SCALE GENOMIC DNA]</scope>
    <source>
        <strain evidence="1 2">DSM 100013</strain>
    </source>
</reference>
<accession>A0A4V2T2K8</accession>
<protein>
    <submittedName>
        <fullName evidence="1">Nucleotidyltransferase AbiEii toxin of type IV toxin-antitoxin system</fullName>
    </submittedName>
</protein>
<proteinExistence type="predicted"/>
<evidence type="ECO:0000313" key="2">
    <source>
        <dbReference type="Proteomes" id="UP000295504"/>
    </source>
</evidence>
<comment type="caution">
    <text evidence="1">The sequence shown here is derived from an EMBL/GenBank/DDBJ whole genome shotgun (WGS) entry which is preliminary data.</text>
</comment>